<dbReference type="InterPro" id="IPR020050">
    <property type="entry name" value="FO_synthase_su2"/>
</dbReference>
<dbReference type="EMBL" id="WBXO01000001">
    <property type="protein sequence ID" value="KAB2954605.1"/>
    <property type="molecule type" value="Genomic_DNA"/>
</dbReference>
<feature type="domain" description="Radical SAM core" evidence="9">
    <location>
        <begin position="52"/>
        <end position="279"/>
    </location>
</feature>
<protein>
    <recommendedName>
        <fullName evidence="6">Cyclic dehypoxanthine futalosine synthase</fullName>
        <shortName evidence="6">Cyclic DHFL synthase</shortName>
        <ecNumber evidence="6">1.21.98.1</ecNumber>
    </recommendedName>
    <alternativeName>
        <fullName evidence="6">Dehypoxanthine futalosine cyclase</fullName>
        <shortName evidence="6">DHFL cyclase</shortName>
    </alternativeName>
    <alternativeName>
        <fullName evidence="6">Menaquinone biosynthetic enzyme MqnC</fullName>
    </alternativeName>
</protein>
<organism evidence="10 11">
    <name type="scientific">Heliorestis acidaminivorans</name>
    <dbReference type="NCBI Taxonomy" id="553427"/>
    <lineage>
        <taxon>Bacteria</taxon>
        <taxon>Bacillati</taxon>
        <taxon>Bacillota</taxon>
        <taxon>Clostridia</taxon>
        <taxon>Eubacteriales</taxon>
        <taxon>Heliobacteriaceae</taxon>
        <taxon>Heliorestis</taxon>
    </lineage>
</organism>
<dbReference type="InterPro" id="IPR034405">
    <property type="entry name" value="F420"/>
</dbReference>
<dbReference type="PANTHER" id="PTHR43076">
    <property type="entry name" value="FO SYNTHASE (COFH)"/>
    <property type="match status" value="1"/>
</dbReference>
<dbReference type="GO" id="GO:0046992">
    <property type="term" value="F:oxidoreductase activity, acting on X-H and Y-H to form an X-Y bond"/>
    <property type="evidence" value="ECO:0007669"/>
    <property type="project" value="UniProtKB-UniRule"/>
</dbReference>
<feature type="binding site" evidence="8">
    <location>
        <position position="72"/>
    </location>
    <ligand>
        <name>S-adenosyl-L-methionine</name>
        <dbReference type="ChEBI" id="CHEBI:59789"/>
    </ligand>
</feature>
<dbReference type="RefSeq" id="WP_151618206.1">
    <property type="nucleotide sequence ID" value="NZ_WBXO01000001.1"/>
</dbReference>
<dbReference type="SFLD" id="SFLDG01389">
    <property type="entry name" value="menaquinone_synthsis_involved"/>
    <property type="match status" value="1"/>
</dbReference>
<keyword evidence="5 6" id="KW-0411">Iron-sulfur</keyword>
<dbReference type="Pfam" id="PF19288">
    <property type="entry name" value="CofH_C"/>
    <property type="match status" value="1"/>
</dbReference>
<proteinExistence type="inferred from homology"/>
<comment type="cofactor">
    <cofactor evidence="6 7">
        <name>[4Fe-4S] cluster</name>
        <dbReference type="ChEBI" id="CHEBI:49883"/>
    </cofactor>
    <text evidence="6 7">Binds 1 [4Fe-4S] cluster. The cluster is coordinated with 3 cysteines and an exchangeable S-adenosyl-L-methionine.</text>
</comment>
<dbReference type="GO" id="GO:0051539">
    <property type="term" value="F:4 iron, 4 sulfur cluster binding"/>
    <property type="evidence" value="ECO:0007669"/>
    <property type="project" value="UniProtKB-KW"/>
</dbReference>
<feature type="binding site" evidence="6 7">
    <location>
        <position position="73"/>
    </location>
    <ligand>
        <name>[4Fe-4S] cluster</name>
        <dbReference type="ChEBI" id="CHEBI:49883"/>
        <note>4Fe-4S-S-AdoMet</note>
    </ligand>
</feature>
<dbReference type="InterPro" id="IPR022431">
    <property type="entry name" value="Cyclic_DHFL_synthase_mqnC"/>
</dbReference>
<keyword evidence="2 6" id="KW-0949">S-adenosyl-L-methionine</keyword>
<accession>A0A6I0EV03</accession>
<feature type="binding site" evidence="8">
    <location>
        <position position="177"/>
    </location>
    <ligand>
        <name>S-adenosyl-L-methionine</name>
        <dbReference type="ChEBI" id="CHEBI:59789"/>
    </ligand>
</feature>
<dbReference type="Gene3D" id="3.20.20.70">
    <property type="entry name" value="Aldolase class I"/>
    <property type="match status" value="1"/>
</dbReference>
<dbReference type="GO" id="GO:0044689">
    <property type="term" value="F:7,8-didemethyl-8-hydroxy-5-deazariboflavin synthase activity"/>
    <property type="evidence" value="ECO:0007669"/>
    <property type="project" value="TreeGrafter"/>
</dbReference>
<keyword evidence="6" id="KW-0560">Oxidoreductase</keyword>
<keyword evidence="11" id="KW-1185">Reference proteome</keyword>
<evidence type="ECO:0000259" key="9">
    <source>
        <dbReference type="PROSITE" id="PS51918"/>
    </source>
</evidence>
<name>A0A6I0EV03_9FIRM</name>
<feature type="binding site" evidence="6 7">
    <location>
        <position position="66"/>
    </location>
    <ligand>
        <name>[4Fe-4S] cluster</name>
        <dbReference type="ChEBI" id="CHEBI:49883"/>
        <note>4Fe-4S-S-AdoMet</note>
    </ligand>
</feature>
<dbReference type="GO" id="GO:0005506">
    <property type="term" value="F:iron ion binding"/>
    <property type="evidence" value="ECO:0007669"/>
    <property type="project" value="UniProtKB-UniRule"/>
</dbReference>
<dbReference type="SFLD" id="SFLDG01388">
    <property type="entry name" value="7_8-didemethyl-8-hydroxy-5-dea"/>
    <property type="match status" value="1"/>
</dbReference>
<feature type="binding site" evidence="8">
    <location>
        <position position="288"/>
    </location>
    <ligand>
        <name>(3R)-3-methyl-D-ornithine</name>
        <dbReference type="ChEBI" id="CHEBI:64642"/>
    </ligand>
</feature>
<evidence type="ECO:0000313" key="10">
    <source>
        <dbReference type="EMBL" id="KAB2954605.1"/>
    </source>
</evidence>
<feature type="binding site" evidence="8">
    <location>
        <position position="141"/>
    </location>
    <ligand>
        <name>(3R)-3-methyl-D-ornithine</name>
        <dbReference type="ChEBI" id="CHEBI:64642"/>
    </ligand>
</feature>
<dbReference type="GO" id="GO:0016765">
    <property type="term" value="F:transferase activity, transferring alkyl or aryl (other than methyl) groups"/>
    <property type="evidence" value="ECO:0007669"/>
    <property type="project" value="InterPro"/>
</dbReference>
<gene>
    <name evidence="6 10" type="primary">mqnC</name>
    <name evidence="10" type="ORF">F9B85_02720</name>
</gene>
<feature type="binding site" evidence="6 7">
    <location>
        <position position="70"/>
    </location>
    <ligand>
        <name>[4Fe-4S] cluster</name>
        <dbReference type="ChEBI" id="CHEBI:49883"/>
        <note>4Fe-4S-S-AdoMet</note>
    </ligand>
</feature>
<comment type="catalytic activity">
    <reaction evidence="6">
        <text>dehypoxanthine futalosine + S-adenosyl-L-methionine = cyclic dehypoxanthinylfutalosinate + 5'-deoxyadenosine + L-methionine + H(+)</text>
        <dbReference type="Rhea" id="RHEA:33083"/>
        <dbReference type="ChEBI" id="CHEBI:15378"/>
        <dbReference type="ChEBI" id="CHEBI:17319"/>
        <dbReference type="ChEBI" id="CHEBI:57844"/>
        <dbReference type="ChEBI" id="CHEBI:58864"/>
        <dbReference type="ChEBI" id="CHEBI:59789"/>
        <dbReference type="ChEBI" id="CHEBI:64270"/>
        <dbReference type="EC" id="1.21.98.1"/>
    </reaction>
</comment>
<evidence type="ECO:0000256" key="7">
    <source>
        <dbReference type="PIRSR" id="PIRSR004762-1"/>
    </source>
</evidence>
<dbReference type="InterPro" id="IPR007197">
    <property type="entry name" value="rSAM"/>
</dbReference>
<keyword evidence="1 6" id="KW-0004">4Fe-4S</keyword>
<keyword evidence="3 6" id="KW-0479">Metal-binding</keyword>
<dbReference type="SMART" id="SM00729">
    <property type="entry name" value="Elp3"/>
    <property type="match status" value="1"/>
</dbReference>
<dbReference type="InterPro" id="IPR045567">
    <property type="entry name" value="CofH/MnqC-like_C"/>
</dbReference>
<keyword evidence="6" id="KW-0474">Menaquinone biosynthesis</keyword>
<dbReference type="GO" id="GO:0009234">
    <property type="term" value="P:menaquinone biosynthetic process"/>
    <property type="evidence" value="ECO:0007669"/>
    <property type="project" value="UniProtKB-UniRule"/>
</dbReference>
<comment type="caution">
    <text evidence="10">The sequence shown here is derived from an EMBL/GenBank/DDBJ whole genome shotgun (WGS) entry which is preliminary data.</text>
</comment>
<dbReference type="HAMAP" id="MF_00992">
    <property type="entry name" value="MqnC"/>
    <property type="match status" value="1"/>
</dbReference>
<comment type="similarity">
    <text evidence="6">Belongs to the radical SAM superfamily. MqnC family.</text>
</comment>
<dbReference type="InterPro" id="IPR013785">
    <property type="entry name" value="Aldolase_TIM"/>
</dbReference>
<dbReference type="PIRSF" id="PIRSF004762">
    <property type="entry name" value="CHP00423"/>
    <property type="match status" value="1"/>
</dbReference>
<dbReference type="SFLD" id="SFLDG01064">
    <property type="entry name" value="F420__menaquinone_cofactor_bio"/>
    <property type="match status" value="1"/>
</dbReference>
<dbReference type="NCBIfam" id="TIGR03699">
    <property type="entry name" value="menaquin_MqnC"/>
    <property type="match status" value="1"/>
</dbReference>
<evidence type="ECO:0000256" key="2">
    <source>
        <dbReference type="ARBA" id="ARBA00022691"/>
    </source>
</evidence>
<reference evidence="10 11" key="1">
    <citation type="submission" date="2019-10" db="EMBL/GenBank/DDBJ databases">
        <title>Whole-genome sequence of the extremophile Heliorestis acidaminivorans DSM 24790.</title>
        <authorList>
            <person name="Kyndt J.A."/>
            <person name="Meyer T.E."/>
        </authorList>
    </citation>
    <scope>NUCLEOTIDE SEQUENCE [LARGE SCALE GENOMIC DNA]</scope>
    <source>
        <strain evidence="10 11">DSM 24790</strain>
    </source>
</reference>
<dbReference type="InterPro" id="IPR006638">
    <property type="entry name" value="Elp3/MiaA/NifB-like_rSAM"/>
</dbReference>
<dbReference type="AlphaFoldDB" id="A0A6I0EV03"/>
<dbReference type="SFLD" id="SFLDF00342">
    <property type="entry name" value="cyclic_dehypoxanthine_futalosi"/>
    <property type="match status" value="1"/>
</dbReference>
<evidence type="ECO:0000256" key="8">
    <source>
        <dbReference type="PIRSR" id="PIRSR004762-2"/>
    </source>
</evidence>
<evidence type="ECO:0000256" key="3">
    <source>
        <dbReference type="ARBA" id="ARBA00022723"/>
    </source>
</evidence>
<evidence type="ECO:0000256" key="5">
    <source>
        <dbReference type="ARBA" id="ARBA00023014"/>
    </source>
</evidence>
<keyword evidence="4 6" id="KW-0408">Iron</keyword>
<dbReference type="SFLD" id="SFLDS00029">
    <property type="entry name" value="Radical_SAM"/>
    <property type="match status" value="1"/>
</dbReference>
<evidence type="ECO:0000313" key="11">
    <source>
        <dbReference type="Proteomes" id="UP000468766"/>
    </source>
</evidence>
<dbReference type="CDD" id="cd01335">
    <property type="entry name" value="Radical_SAM"/>
    <property type="match status" value="1"/>
</dbReference>
<comment type="function">
    <text evidence="6">Radical SAM enzyme that catalyzes the cyclization of dehypoxanthine futalosine (DHFL) into cyclic dehypoxanthine futalosine (CDHFL), a step in the biosynthesis of menaquinone (MK, vitamin K2).</text>
</comment>
<evidence type="ECO:0000256" key="4">
    <source>
        <dbReference type="ARBA" id="ARBA00023004"/>
    </source>
</evidence>
<evidence type="ECO:0000256" key="6">
    <source>
        <dbReference type="HAMAP-Rule" id="MF_00992"/>
    </source>
</evidence>
<dbReference type="EC" id="1.21.98.1" evidence="6"/>
<evidence type="ECO:0000256" key="1">
    <source>
        <dbReference type="ARBA" id="ARBA00022485"/>
    </source>
</evidence>
<dbReference type="OrthoDB" id="9802027at2"/>
<dbReference type="Pfam" id="PF04055">
    <property type="entry name" value="Radical_SAM"/>
    <property type="match status" value="1"/>
</dbReference>
<sequence length="356" mass="40149">MNRAINKIVEKVRQRQRLTFQEAQILWYECDLLTLGTLAQSVSKDLHGDDKVTFVIDRNINYTNVCTMGCRFCAFYKEPNSPGAYVLDEKEIFKKIEETIALGGTQILMQGGLHPELTLEYYLDLLRAIKERYKIHIHSFSPPEIVHIAEKSGLSIAKTIESLKEAGLDSIPGGGAEILDDRVRALISPRKIGWRQWMDVMQTAHRQGMKTTATMMFGSVETVEERIYHLERLREAQDETGGFTAFIPWSFQPDHTELGGMSATGVEYIRTLALSRVFLDNIPNIQASWVTQGSGMAQVALAFGANDFGGTMLEENVVRATGVTYRVPLDEIVHCIRTVGKEPVQRDTLYRALRAF</sequence>
<dbReference type="NCBIfam" id="TIGR00423">
    <property type="entry name" value="CofH family radical SAM protein"/>
    <property type="match status" value="1"/>
</dbReference>
<dbReference type="UniPathway" id="UPA00079"/>
<comment type="pathway">
    <text evidence="6">Quinol/quinone metabolism; menaquinone biosynthesis.</text>
</comment>
<dbReference type="PROSITE" id="PS51918">
    <property type="entry name" value="RADICAL_SAM"/>
    <property type="match status" value="1"/>
</dbReference>
<dbReference type="InterPro" id="IPR058240">
    <property type="entry name" value="rSAM_sf"/>
</dbReference>
<dbReference type="SFLD" id="SFLDF00343">
    <property type="entry name" value="aminofutalosine_synthase_(mqnE"/>
    <property type="match status" value="1"/>
</dbReference>
<dbReference type="PANTHER" id="PTHR43076:SF1">
    <property type="entry name" value="LIPOYL SYNTHASE 2"/>
    <property type="match status" value="1"/>
</dbReference>
<dbReference type="Proteomes" id="UP000468766">
    <property type="component" value="Unassembled WGS sequence"/>
</dbReference>
<dbReference type="SUPFAM" id="SSF102114">
    <property type="entry name" value="Radical SAM enzymes"/>
    <property type="match status" value="1"/>
</dbReference>